<dbReference type="InterPro" id="IPR008271">
    <property type="entry name" value="Ser/Thr_kinase_AS"/>
</dbReference>
<organism evidence="12 13">
    <name type="scientific">Durusdinium trenchii</name>
    <dbReference type="NCBI Taxonomy" id="1381693"/>
    <lineage>
        <taxon>Eukaryota</taxon>
        <taxon>Sar</taxon>
        <taxon>Alveolata</taxon>
        <taxon>Dinophyceae</taxon>
        <taxon>Suessiales</taxon>
        <taxon>Symbiodiniaceae</taxon>
        <taxon>Durusdinium</taxon>
    </lineage>
</organism>
<dbReference type="PANTHER" id="PTHR44899">
    <property type="entry name" value="CAMK FAMILY PROTEIN KINASE"/>
    <property type="match status" value="1"/>
</dbReference>
<feature type="compositionally biased region" description="Basic and acidic residues" evidence="9">
    <location>
        <begin position="723"/>
        <end position="732"/>
    </location>
</feature>
<comment type="caution">
    <text evidence="12">The sequence shown here is derived from an EMBL/GenBank/DDBJ whole genome shotgun (WGS) entry which is preliminary data.</text>
</comment>
<evidence type="ECO:0000256" key="5">
    <source>
        <dbReference type="ARBA" id="ARBA00022777"/>
    </source>
</evidence>
<evidence type="ECO:0000256" key="2">
    <source>
        <dbReference type="ARBA" id="ARBA00022527"/>
    </source>
</evidence>
<sequence>MSQCRFVVQTVIWFLSGGGAAVVLLPFKTPGFRAKRETPQPVSSTLTLRGLNRRRHYTKVGVPDRAEHAQRRIRSAENQHRSVSDPHTEPAPASTVAPTPSTSALDNYLEDDVEEDVTGHSGLDDVPRVPHDFPQELKRPASRKKDPSASAAAGLGAFSGAVRMTDAFEQKKTRQPIPVESWGPRPPSRAGLPPKAEALTDGFSTSCRGVGASSSSVGRPFNERETSQGRSSKSHEAPARKAEQALPGSKVVGGTWAAADARRGRERRATRSGPKATDLGVFGRGQPLTKSLSDPGDGWKDAVLQSLDGWMRRVMWARDAIAAGSFCDAGPQRVISATTKSRSENEVKDPSGQLRVVKQLPWLGESDRENALREVRLLSSMRHPCIVPYFESFLVRSTPSLPSEDLLCLVMSRCDRDLRQECLRVRLEWELQTSDAAAASASRATGSSTMLSKPHIPETQVLSWLAQLAWGLQHLHSRKFLHRDLKPQNVLLAQQGKRVMLADFGVAGQVEHTEDLRRSIVGTPAFMSPEMLEGRPYNSKTDQWALGCVLFEMMALEPPFAGRCDSYAAVVSAVLHAPPVEAPDGYSEPLSSALQKLLARKPHHRPSNRELLRSQVLRDPFHDFLQSLDITLERKASLEPWAKSRSSLASSPPPAATPPAAASPPPTAPPANAAGGSARRAVPYLRQLHAPDAHGLNGHVMNGANGVEDVLPSPSSSDATPSKSHESSHGRSQDLGGTGGSSNFMGYGKSTPGLPGLVEDELGSPSRSPYPSVQTEGCGSYPSDFESDSGAPNAAVEHSEHSSDQEMDFLEDLQVVEDETFPDSSVTRNEWRNTEWRQLLAEAEALLVPLPEVHWGEETQKLRHTLSSSLGGDEKVDQALNFLRDRRPLGDTMEADELLLQVELMDLLGEEGIQNLFRHNVPKAARPVLAEPQALEVSGCGLGDAWPASPQSCGGTPPTRRPRGHGQEMQMEDVEVDDHVLHPNFRRGDATPPQVIVTRSHGASRASVGSRGSGGAAHPREGVRHTGGERMPWLGATFDWEKGSEAQRDWALLALADALLVVMKDIYASVQRVIQSPQKRASEHTGDHAGRAGVWVSERDRNTLGTSVSPEVLWVSPRSGSHCCRLLSPDPVMQYNALDLLGERLLTAVPPSASVVLDNAKFGMMVLVILTQSLTPNLPSYLRVLSLINPFQTRTFAFISGFVSKKSANWYEAMHASRNTLLQILLFALFIEPIYALAAGQVWTLSGYLWEVYQMLVFPGQNVQWYLYGLVYWRCQANQMVLGTPWRTRLLQALVISAIGRVSYLKFLSLGEVLGSWPFFVAGQICREEWSTWEELFSERMEESRMWKSGFLSFRPLQWTIAMMVFLYLHGLTCSLGGLRRCPTLSSSPWTIQDLYHHDHTGWFLKTLLLMLGDVFMLLQVLIFLLFLCPRKEQGFTAMGRRTLFPYLLHHPFMPLFTRLTTETFKGLGGAAAWTGLLCSSILTVLVLASEICGRIVGPIVQPFTRD</sequence>
<feature type="compositionally biased region" description="Basic and acidic residues" evidence="9">
    <location>
        <begin position="62"/>
        <end position="88"/>
    </location>
</feature>
<evidence type="ECO:0000256" key="7">
    <source>
        <dbReference type="ARBA" id="ARBA00047899"/>
    </source>
</evidence>
<dbReference type="PANTHER" id="PTHR44899:SF3">
    <property type="entry name" value="SERINE_THREONINE-PROTEIN KINASE NEK1"/>
    <property type="match status" value="1"/>
</dbReference>
<dbReference type="SUPFAM" id="SSF56112">
    <property type="entry name" value="Protein kinase-like (PK-like)"/>
    <property type="match status" value="1"/>
</dbReference>
<protein>
    <recommendedName>
        <fullName evidence="1">non-specific serine/threonine protein kinase</fullName>
        <ecNumber evidence="1">2.7.11.1</ecNumber>
    </recommendedName>
</protein>
<dbReference type="Gene3D" id="3.30.200.20">
    <property type="entry name" value="Phosphorylase Kinase, domain 1"/>
    <property type="match status" value="1"/>
</dbReference>
<reference evidence="12 13" key="1">
    <citation type="submission" date="2024-02" db="EMBL/GenBank/DDBJ databases">
        <authorList>
            <person name="Chen Y."/>
            <person name="Shah S."/>
            <person name="Dougan E. K."/>
            <person name="Thang M."/>
            <person name="Chan C."/>
        </authorList>
    </citation>
    <scope>NUCLEOTIDE SEQUENCE [LARGE SCALE GENOMIC DNA]</scope>
</reference>
<feature type="compositionally biased region" description="Basic and acidic residues" evidence="9">
    <location>
        <begin position="122"/>
        <end position="147"/>
    </location>
</feature>
<dbReference type="InterPro" id="IPR051131">
    <property type="entry name" value="NEK_Ser/Thr_kinase_NIMA"/>
</dbReference>
<evidence type="ECO:0000256" key="1">
    <source>
        <dbReference type="ARBA" id="ARBA00012513"/>
    </source>
</evidence>
<feature type="compositionally biased region" description="Polar residues" evidence="9">
    <location>
        <begin position="765"/>
        <end position="777"/>
    </location>
</feature>
<keyword evidence="2" id="KW-0723">Serine/threonine-protein kinase</keyword>
<evidence type="ECO:0000256" key="3">
    <source>
        <dbReference type="ARBA" id="ARBA00022679"/>
    </source>
</evidence>
<feature type="transmembrane region" description="Helical" evidence="10">
    <location>
        <begin position="1224"/>
        <end position="1245"/>
    </location>
</feature>
<dbReference type="Gene3D" id="1.10.510.10">
    <property type="entry name" value="Transferase(Phosphotransferase) domain 1"/>
    <property type="match status" value="1"/>
</dbReference>
<evidence type="ECO:0000313" key="13">
    <source>
        <dbReference type="Proteomes" id="UP001642464"/>
    </source>
</evidence>
<keyword evidence="6" id="KW-0067">ATP-binding</keyword>
<dbReference type="PROSITE" id="PS50011">
    <property type="entry name" value="PROTEIN_KINASE_DOM"/>
    <property type="match status" value="1"/>
</dbReference>
<keyword evidence="10" id="KW-0472">Membrane</keyword>
<dbReference type="EMBL" id="CAXAMM010040006">
    <property type="protein sequence ID" value="CAK9090457.1"/>
    <property type="molecule type" value="Genomic_DNA"/>
</dbReference>
<comment type="catalytic activity">
    <reaction evidence="8">
        <text>L-seryl-[protein] + ATP = O-phospho-L-seryl-[protein] + ADP + H(+)</text>
        <dbReference type="Rhea" id="RHEA:17989"/>
        <dbReference type="Rhea" id="RHEA-COMP:9863"/>
        <dbReference type="Rhea" id="RHEA-COMP:11604"/>
        <dbReference type="ChEBI" id="CHEBI:15378"/>
        <dbReference type="ChEBI" id="CHEBI:29999"/>
        <dbReference type="ChEBI" id="CHEBI:30616"/>
        <dbReference type="ChEBI" id="CHEBI:83421"/>
        <dbReference type="ChEBI" id="CHEBI:456216"/>
        <dbReference type="EC" id="2.7.11.1"/>
    </reaction>
</comment>
<dbReference type="SMART" id="SM00220">
    <property type="entry name" value="S_TKc"/>
    <property type="match status" value="1"/>
</dbReference>
<keyword evidence="3" id="KW-0808">Transferase</keyword>
<keyword evidence="13" id="KW-1185">Reference proteome</keyword>
<dbReference type="Proteomes" id="UP001642464">
    <property type="component" value="Unassembled WGS sequence"/>
</dbReference>
<dbReference type="EC" id="2.7.11.1" evidence="1"/>
<dbReference type="PROSITE" id="PS00108">
    <property type="entry name" value="PROTEIN_KINASE_ST"/>
    <property type="match status" value="1"/>
</dbReference>
<feature type="region of interest" description="Disordered" evidence="9">
    <location>
        <begin position="1000"/>
        <end position="1030"/>
    </location>
</feature>
<name>A0ABP0QU77_9DINO</name>
<keyword evidence="10" id="KW-0812">Transmembrane</keyword>
<keyword evidence="4" id="KW-0547">Nucleotide-binding</keyword>
<evidence type="ECO:0000313" key="12">
    <source>
        <dbReference type="EMBL" id="CAK9090457.1"/>
    </source>
</evidence>
<keyword evidence="5 12" id="KW-0418">Kinase</keyword>
<comment type="catalytic activity">
    <reaction evidence="7">
        <text>L-threonyl-[protein] + ATP = O-phospho-L-threonyl-[protein] + ADP + H(+)</text>
        <dbReference type="Rhea" id="RHEA:46608"/>
        <dbReference type="Rhea" id="RHEA-COMP:11060"/>
        <dbReference type="Rhea" id="RHEA-COMP:11605"/>
        <dbReference type="ChEBI" id="CHEBI:15378"/>
        <dbReference type="ChEBI" id="CHEBI:30013"/>
        <dbReference type="ChEBI" id="CHEBI:30616"/>
        <dbReference type="ChEBI" id="CHEBI:61977"/>
        <dbReference type="ChEBI" id="CHEBI:456216"/>
        <dbReference type="EC" id="2.7.11.1"/>
    </reaction>
</comment>
<feature type="transmembrane region" description="Helical" evidence="10">
    <location>
        <begin position="1408"/>
        <end position="1429"/>
    </location>
</feature>
<evidence type="ECO:0000256" key="9">
    <source>
        <dbReference type="SAM" id="MobiDB-lite"/>
    </source>
</evidence>
<feature type="transmembrane region" description="Helical" evidence="10">
    <location>
        <begin position="6"/>
        <end position="27"/>
    </location>
</feature>
<feature type="compositionally biased region" description="Basic and acidic residues" evidence="9">
    <location>
        <begin position="260"/>
        <end position="269"/>
    </location>
</feature>
<dbReference type="InterPro" id="IPR000719">
    <property type="entry name" value="Prot_kinase_dom"/>
</dbReference>
<evidence type="ECO:0000256" key="6">
    <source>
        <dbReference type="ARBA" id="ARBA00022840"/>
    </source>
</evidence>
<feature type="region of interest" description="Disordered" evidence="9">
    <location>
        <begin position="52"/>
        <end position="151"/>
    </location>
</feature>
<dbReference type="GO" id="GO:0016301">
    <property type="term" value="F:kinase activity"/>
    <property type="evidence" value="ECO:0007669"/>
    <property type="project" value="UniProtKB-KW"/>
</dbReference>
<feature type="compositionally biased region" description="Low complexity" evidence="9">
    <location>
        <begin position="712"/>
        <end position="722"/>
    </location>
</feature>
<proteinExistence type="predicted"/>
<feature type="domain" description="Protein kinase" evidence="11">
    <location>
        <begin position="315"/>
        <end position="625"/>
    </location>
</feature>
<evidence type="ECO:0000256" key="8">
    <source>
        <dbReference type="ARBA" id="ARBA00048679"/>
    </source>
</evidence>
<feature type="compositionally biased region" description="Pro residues" evidence="9">
    <location>
        <begin position="651"/>
        <end position="669"/>
    </location>
</feature>
<feature type="compositionally biased region" description="Basic and acidic residues" evidence="9">
    <location>
        <begin position="221"/>
        <end position="243"/>
    </location>
</feature>
<evidence type="ECO:0000259" key="11">
    <source>
        <dbReference type="PROSITE" id="PS50011"/>
    </source>
</evidence>
<feature type="region of interest" description="Disordered" evidence="9">
    <location>
        <begin position="169"/>
        <end position="294"/>
    </location>
</feature>
<feature type="compositionally biased region" description="Low complexity" evidence="9">
    <location>
        <begin position="90"/>
        <end position="104"/>
    </location>
</feature>
<dbReference type="InterPro" id="IPR011009">
    <property type="entry name" value="Kinase-like_dom_sf"/>
</dbReference>
<evidence type="ECO:0000256" key="4">
    <source>
        <dbReference type="ARBA" id="ARBA00022741"/>
    </source>
</evidence>
<feature type="compositionally biased region" description="Low complexity" evidence="9">
    <location>
        <begin position="204"/>
        <end position="219"/>
    </location>
</feature>
<feature type="region of interest" description="Disordered" evidence="9">
    <location>
        <begin position="643"/>
        <end position="678"/>
    </location>
</feature>
<accession>A0ABP0QU77</accession>
<feature type="region of interest" description="Disordered" evidence="9">
    <location>
        <begin position="693"/>
        <end position="803"/>
    </location>
</feature>
<feature type="region of interest" description="Disordered" evidence="9">
    <location>
        <begin position="948"/>
        <end position="969"/>
    </location>
</feature>
<dbReference type="Pfam" id="PF00069">
    <property type="entry name" value="Pkinase"/>
    <property type="match status" value="1"/>
</dbReference>
<feature type="compositionally biased region" description="Low complexity" evidence="9">
    <location>
        <begin position="1000"/>
        <end position="1010"/>
    </location>
</feature>
<keyword evidence="10" id="KW-1133">Transmembrane helix</keyword>
<gene>
    <name evidence="12" type="ORF">SCF082_LOCUS42663</name>
</gene>
<feature type="transmembrane region" description="Helical" evidence="10">
    <location>
        <begin position="1350"/>
        <end position="1369"/>
    </location>
</feature>
<evidence type="ECO:0000256" key="10">
    <source>
        <dbReference type="SAM" id="Phobius"/>
    </source>
</evidence>
<feature type="compositionally biased region" description="Basic and acidic residues" evidence="9">
    <location>
        <begin position="1018"/>
        <end position="1028"/>
    </location>
</feature>